<dbReference type="NCBIfam" id="TIGR01764">
    <property type="entry name" value="excise"/>
    <property type="match status" value="1"/>
</dbReference>
<evidence type="ECO:0000313" key="3">
    <source>
        <dbReference type="EMBL" id="NBC44786.1"/>
    </source>
</evidence>
<dbReference type="EMBL" id="JAAAPK010000011">
    <property type="protein sequence ID" value="NBC44786.1"/>
    <property type="molecule type" value="Genomic_DNA"/>
</dbReference>
<name>A0A7X4YGH5_9BACT</name>
<evidence type="ECO:0000256" key="1">
    <source>
        <dbReference type="SAM" id="MobiDB-lite"/>
    </source>
</evidence>
<dbReference type="Proteomes" id="UP000537825">
    <property type="component" value="Unassembled WGS sequence"/>
</dbReference>
<dbReference type="RefSeq" id="WP_139919134.1">
    <property type="nucleotide sequence ID" value="NZ_CBCSLE010000011.1"/>
</dbReference>
<feature type="domain" description="Helix-turn-helix" evidence="2">
    <location>
        <begin position="24"/>
        <end position="70"/>
    </location>
</feature>
<dbReference type="InterPro" id="IPR010093">
    <property type="entry name" value="SinI_DNA-bd"/>
</dbReference>
<dbReference type="GO" id="GO:0003677">
    <property type="term" value="F:DNA binding"/>
    <property type="evidence" value="ECO:0007669"/>
    <property type="project" value="InterPro"/>
</dbReference>
<gene>
    <name evidence="3" type="ORF">GTZ93_33800</name>
</gene>
<keyword evidence="4" id="KW-1185">Reference proteome</keyword>
<protein>
    <submittedName>
        <fullName evidence="3">Helix-turn-helix domain-containing protein</fullName>
    </submittedName>
</protein>
<feature type="compositionally biased region" description="Low complexity" evidence="1">
    <location>
        <begin position="12"/>
        <end position="23"/>
    </location>
</feature>
<dbReference type="AlphaFoldDB" id="A0A7X4YGH5"/>
<dbReference type="Pfam" id="PF12728">
    <property type="entry name" value="HTH_17"/>
    <property type="match status" value="1"/>
</dbReference>
<sequence length="83" mass="8906">MSTRTDDGQEAGGTPEPGATEPGFLTVEEAAALLRVNRKTLYESIRLAQVPGVIHIGRSIRIRRDALLAWRPGNGGPALGENR</sequence>
<comment type="caution">
    <text evidence="3">The sequence shown here is derived from an EMBL/GenBank/DDBJ whole genome shotgun (WGS) entry which is preliminary data.</text>
</comment>
<accession>A0A7X4YGH5</accession>
<proteinExistence type="predicted"/>
<dbReference type="Gene3D" id="3.90.105.50">
    <property type="match status" value="1"/>
</dbReference>
<evidence type="ECO:0000313" key="4">
    <source>
        <dbReference type="Proteomes" id="UP000537825"/>
    </source>
</evidence>
<dbReference type="InterPro" id="IPR038148">
    <property type="entry name" value="Tn1545/Tn916_Xis"/>
</dbReference>
<evidence type="ECO:0000259" key="2">
    <source>
        <dbReference type="Pfam" id="PF12728"/>
    </source>
</evidence>
<organism evidence="3 4">
    <name type="scientific">Corallococcus exiguus</name>
    <dbReference type="NCBI Taxonomy" id="83462"/>
    <lineage>
        <taxon>Bacteria</taxon>
        <taxon>Pseudomonadati</taxon>
        <taxon>Myxococcota</taxon>
        <taxon>Myxococcia</taxon>
        <taxon>Myxococcales</taxon>
        <taxon>Cystobacterineae</taxon>
        <taxon>Myxococcaceae</taxon>
        <taxon>Corallococcus</taxon>
    </lineage>
</organism>
<reference evidence="3 4" key="1">
    <citation type="submission" date="2020-01" db="EMBL/GenBank/DDBJ databases">
        <title>The draft genome sequence of Corallococcus exiguus DSM 14696.</title>
        <authorList>
            <person name="Zhang X."/>
            <person name="Zhu H."/>
        </authorList>
    </citation>
    <scope>NUCLEOTIDE SEQUENCE [LARGE SCALE GENOMIC DNA]</scope>
    <source>
        <strain evidence="3 4">DSM 14696</strain>
    </source>
</reference>
<dbReference type="InterPro" id="IPR041657">
    <property type="entry name" value="HTH_17"/>
</dbReference>
<feature type="region of interest" description="Disordered" evidence="1">
    <location>
        <begin position="1"/>
        <end position="24"/>
    </location>
</feature>